<dbReference type="InterPro" id="IPR035965">
    <property type="entry name" value="PAS-like_dom_sf"/>
</dbReference>
<organism evidence="3 4">
    <name type="scientific">Deinococcus ficus</name>
    <dbReference type="NCBI Taxonomy" id="317577"/>
    <lineage>
        <taxon>Bacteria</taxon>
        <taxon>Thermotogati</taxon>
        <taxon>Deinococcota</taxon>
        <taxon>Deinococci</taxon>
        <taxon>Deinococcales</taxon>
        <taxon>Deinococcaceae</taxon>
        <taxon>Deinococcus</taxon>
    </lineage>
</organism>
<dbReference type="SUPFAM" id="SSF55785">
    <property type="entry name" value="PYP-like sensor domain (PAS domain)"/>
    <property type="match status" value="1"/>
</dbReference>
<keyword evidence="4" id="KW-1185">Reference proteome</keyword>
<proteinExistence type="predicted"/>
<keyword evidence="1" id="KW-1133">Transmembrane helix</keyword>
<evidence type="ECO:0000313" key="4">
    <source>
        <dbReference type="Proteomes" id="UP000259030"/>
    </source>
</evidence>
<feature type="transmembrane region" description="Helical" evidence="1">
    <location>
        <begin position="59"/>
        <end position="82"/>
    </location>
</feature>
<dbReference type="Gene3D" id="3.30.450.20">
    <property type="entry name" value="PAS domain"/>
    <property type="match status" value="1"/>
</dbReference>
<dbReference type="EMBL" id="CP021081">
    <property type="protein sequence ID" value="ASN81510.1"/>
    <property type="molecule type" value="Genomic_DNA"/>
</dbReference>
<keyword evidence="1" id="KW-0812">Transmembrane</keyword>
<dbReference type="RefSeq" id="WP_081425852.1">
    <property type="nucleotide sequence ID" value="NZ_CP021081.1"/>
</dbReference>
<accession>A0A221SY07</accession>
<feature type="domain" description="PAS" evidence="2">
    <location>
        <begin position="106"/>
        <end position="171"/>
    </location>
</feature>
<reference evidence="3 4" key="1">
    <citation type="submission" date="2017-05" db="EMBL/GenBank/DDBJ databases">
        <title>The complete genome sequence of Deinococcus ficus isolated from the rhizosphere of the Ficus religiosa L. in Taiwan.</title>
        <authorList>
            <person name="Wu K.-M."/>
            <person name="Liao T.-L."/>
            <person name="Liu Y.-M."/>
            <person name="Young C.-C."/>
            <person name="Tsai S.-F."/>
        </authorList>
    </citation>
    <scope>NUCLEOTIDE SEQUENCE [LARGE SCALE GENOMIC DNA]</scope>
    <source>
        <strain evidence="3 4">CC-FR2-10</strain>
    </source>
</reference>
<name>A0A221SY07_9DEIO</name>
<dbReference type="InterPro" id="IPR013656">
    <property type="entry name" value="PAS_4"/>
</dbReference>
<evidence type="ECO:0000259" key="2">
    <source>
        <dbReference type="PROSITE" id="PS50112"/>
    </source>
</evidence>
<protein>
    <recommendedName>
        <fullName evidence="2">PAS domain-containing protein</fullName>
    </recommendedName>
</protein>
<dbReference type="Proteomes" id="UP000259030">
    <property type="component" value="Chromosome"/>
</dbReference>
<sequence length="217" mass="23936">MTFPGSGPAGAPPSTRTPGVLEMRGAYVVFALLAALDVLLLLRASRHWQGDAGALSPDALLLASVLAALLLAVQGLLAWLFVRLRRVIRYYRLLKESYEEELLFSRQLMDGSGQGMAILDEHGRFTYTNRRVSDLLGLPEGDLLGHTLLEYTLPEDQAILRAQHEVRWQGEASRYVLRVRDASGTPRTLSVYGSPRWFRGRIVGTLLAVSTHAVPDA</sequence>
<dbReference type="Pfam" id="PF08448">
    <property type="entry name" value="PAS_4"/>
    <property type="match status" value="1"/>
</dbReference>
<dbReference type="PROSITE" id="PS50112">
    <property type="entry name" value="PAS"/>
    <property type="match status" value="1"/>
</dbReference>
<feature type="transmembrane region" description="Helical" evidence="1">
    <location>
        <begin position="25"/>
        <end position="44"/>
    </location>
</feature>
<evidence type="ECO:0000313" key="3">
    <source>
        <dbReference type="EMBL" id="ASN81510.1"/>
    </source>
</evidence>
<dbReference type="STRING" id="317577.GCA_000419625_01658"/>
<evidence type="ECO:0000256" key="1">
    <source>
        <dbReference type="SAM" id="Phobius"/>
    </source>
</evidence>
<dbReference type="InterPro" id="IPR000014">
    <property type="entry name" value="PAS"/>
</dbReference>
<dbReference type="NCBIfam" id="TIGR00229">
    <property type="entry name" value="sensory_box"/>
    <property type="match status" value="1"/>
</dbReference>
<dbReference type="CDD" id="cd00130">
    <property type="entry name" value="PAS"/>
    <property type="match status" value="1"/>
</dbReference>
<dbReference type="AlphaFoldDB" id="A0A221SY07"/>
<keyword evidence="1" id="KW-0472">Membrane</keyword>
<dbReference type="SMART" id="SM00091">
    <property type="entry name" value="PAS"/>
    <property type="match status" value="1"/>
</dbReference>
<gene>
    <name evidence="3" type="ORF">DFI_11335</name>
</gene>
<dbReference type="KEGG" id="dfc:DFI_11335"/>